<accession>A0AAE3FHX9</accession>
<dbReference type="FunFam" id="1.10.10.10:FF:000001">
    <property type="entry name" value="LysR family transcriptional regulator"/>
    <property type="match status" value="1"/>
</dbReference>
<dbReference type="InterPro" id="IPR005119">
    <property type="entry name" value="LysR_subst-bd"/>
</dbReference>
<dbReference type="InterPro" id="IPR000847">
    <property type="entry name" value="LysR_HTH_N"/>
</dbReference>
<name>A0AAE3FHX9_9BACT</name>
<dbReference type="GO" id="GO:0003700">
    <property type="term" value="F:DNA-binding transcription factor activity"/>
    <property type="evidence" value="ECO:0007669"/>
    <property type="project" value="InterPro"/>
</dbReference>
<dbReference type="SUPFAM" id="SSF53850">
    <property type="entry name" value="Periplasmic binding protein-like II"/>
    <property type="match status" value="1"/>
</dbReference>
<evidence type="ECO:0000256" key="4">
    <source>
        <dbReference type="ARBA" id="ARBA00023163"/>
    </source>
</evidence>
<keyword evidence="4" id="KW-0804">Transcription</keyword>
<keyword evidence="2" id="KW-0805">Transcription regulation</keyword>
<dbReference type="Gene3D" id="3.40.190.290">
    <property type="match status" value="1"/>
</dbReference>
<dbReference type="InterPro" id="IPR036390">
    <property type="entry name" value="WH_DNA-bd_sf"/>
</dbReference>
<dbReference type="EMBL" id="JALEMU010000085">
    <property type="protein sequence ID" value="MCI5755725.1"/>
    <property type="molecule type" value="Genomic_DNA"/>
</dbReference>
<dbReference type="SUPFAM" id="SSF46785">
    <property type="entry name" value="Winged helix' DNA-binding domain"/>
    <property type="match status" value="1"/>
</dbReference>
<gene>
    <name evidence="6" type="ORF">MR241_05470</name>
</gene>
<evidence type="ECO:0000313" key="7">
    <source>
        <dbReference type="Proteomes" id="UP001139365"/>
    </source>
</evidence>
<dbReference type="PROSITE" id="PS50931">
    <property type="entry name" value="HTH_LYSR"/>
    <property type="match status" value="1"/>
</dbReference>
<dbReference type="PANTHER" id="PTHR30346">
    <property type="entry name" value="TRANSCRIPTIONAL DUAL REGULATOR HCAR-RELATED"/>
    <property type="match status" value="1"/>
</dbReference>
<sequence>MELTQLKYFLCAAKNQHITKSAEMLHIAQPALTKSIKSLEEELGVPLFAKSGRNIVLTQCGRYFEERLEPLIASLDSLPHEVRRMAEREGETVRICVQSASMPVTEAVVNFRREHPSVNFQITREMTDGLYDIIVTTKMPSSPLPAGKSEVIDEEIFLAVPDLPEFRGRDSIELAELRDRGFVSLIGSRYLRVICDRFCHTAGFEPDVIFESDSPDAAKNMIEAGLGVGFWPEYSWGRHPEGGIRLLHSSYPECRRELVIAISPSGIERGQWAGEVYRYMKSVIGRTRKNG</sequence>
<evidence type="ECO:0000313" key="6">
    <source>
        <dbReference type="EMBL" id="MCI5755725.1"/>
    </source>
</evidence>
<organism evidence="6 7">
    <name type="scientific">Candidatus Colimorpha enterica</name>
    <dbReference type="NCBI Taxonomy" id="3083063"/>
    <lineage>
        <taxon>Bacteria</taxon>
        <taxon>Pseudomonadati</taxon>
        <taxon>Bacteroidota</taxon>
        <taxon>Bacteroidia</taxon>
        <taxon>Bacteroidales</taxon>
        <taxon>Candidatus Colimorpha</taxon>
    </lineage>
</organism>
<dbReference type="InterPro" id="IPR036388">
    <property type="entry name" value="WH-like_DNA-bd_sf"/>
</dbReference>
<evidence type="ECO:0000256" key="1">
    <source>
        <dbReference type="ARBA" id="ARBA00009437"/>
    </source>
</evidence>
<dbReference type="GO" id="GO:0003677">
    <property type="term" value="F:DNA binding"/>
    <property type="evidence" value="ECO:0007669"/>
    <property type="project" value="UniProtKB-KW"/>
</dbReference>
<dbReference type="Pfam" id="PF03466">
    <property type="entry name" value="LysR_substrate"/>
    <property type="match status" value="1"/>
</dbReference>
<dbReference type="Gene3D" id="1.10.10.10">
    <property type="entry name" value="Winged helix-like DNA-binding domain superfamily/Winged helix DNA-binding domain"/>
    <property type="match status" value="1"/>
</dbReference>
<evidence type="ECO:0000256" key="3">
    <source>
        <dbReference type="ARBA" id="ARBA00023125"/>
    </source>
</evidence>
<evidence type="ECO:0000256" key="2">
    <source>
        <dbReference type="ARBA" id="ARBA00023015"/>
    </source>
</evidence>
<dbReference type="CDD" id="cd05466">
    <property type="entry name" value="PBP2_LTTR_substrate"/>
    <property type="match status" value="1"/>
</dbReference>
<comment type="caution">
    <text evidence="6">The sequence shown here is derived from an EMBL/GenBank/DDBJ whole genome shotgun (WGS) entry which is preliminary data.</text>
</comment>
<reference evidence="6 7" key="1">
    <citation type="submission" date="2022-03" db="EMBL/GenBank/DDBJ databases">
        <title>Metagenome-assembled genomes from swine fecal metagenomes.</title>
        <authorList>
            <person name="Holman D.B."/>
            <person name="Kommadath A."/>
        </authorList>
    </citation>
    <scope>NUCLEOTIDE SEQUENCE [LARGE SCALE GENOMIC DNA]</scope>
    <source>
        <strain evidence="6">SUG147</strain>
    </source>
</reference>
<proteinExistence type="inferred from homology"/>
<protein>
    <submittedName>
        <fullName evidence="6">LysR family transcriptional regulator</fullName>
    </submittedName>
</protein>
<dbReference type="PANTHER" id="PTHR30346:SF28">
    <property type="entry name" value="HTH-TYPE TRANSCRIPTIONAL REGULATOR CYNR"/>
    <property type="match status" value="1"/>
</dbReference>
<keyword evidence="3" id="KW-0238">DNA-binding</keyword>
<dbReference type="GO" id="GO:0032993">
    <property type="term" value="C:protein-DNA complex"/>
    <property type="evidence" value="ECO:0007669"/>
    <property type="project" value="TreeGrafter"/>
</dbReference>
<dbReference type="Proteomes" id="UP001139365">
    <property type="component" value="Unassembled WGS sequence"/>
</dbReference>
<evidence type="ECO:0000259" key="5">
    <source>
        <dbReference type="PROSITE" id="PS50931"/>
    </source>
</evidence>
<dbReference type="PRINTS" id="PR00039">
    <property type="entry name" value="HTHLYSR"/>
</dbReference>
<comment type="similarity">
    <text evidence="1">Belongs to the LysR transcriptional regulatory family.</text>
</comment>
<dbReference type="AlphaFoldDB" id="A0AAE3FHX9"/>
<dbReference type="Pfam" id="PF00126">
    <property type="entry name" value="HTH_1"/>
    <property type="match status" value="1"/>
</dbReference>
<feature type="domain" description="HTH lysR-type" evidence="5">
    <location>
        <begin position="1"/>
        <end position="58"/>
    </location>
</feature>